<protein>
    <submittedName>
        <fullName evidence="5">ATP-binding protein</fullName>
    </submittedName>
</protein>
<name>A0AA49IS78_9PROT</name>
<dbReference type="InterPro" id="IPR054472">
    <property type="entry name" value="WHD"/>
</dbReference>
<dbReference type="GO" id="GO:0016887">
    <property type="term" value="F:ATP hydrolysis activity"/>
    <property type="evidence" value="ECO:0007669"/>
    <property type="project" value="InterPro"/>
</dbReference>
<comment type="similarity">
    <text evidence="1">Belongs to the AAA ATPase family.</text>
</comment>
<keyword evidence="3 5" id="KW-0067">ATP-binding</keyword>
<dbReference type="InterPro" id="IPR003593">
    <property type="entry name" value="AAA+_ATPase"/>
</dbReference>
<dbReference type="Gene3D" id="3.40.50.300">
    <property type="entry name" value="P-loop containing nucleotide triphosphate hydrolases"/>
    <property type="match status" value="1"/>
</dbReference>
<evidence type="ECO:0000256" key="3">
    <source>
        <dbReference type="ARBA" id="ARBA00022840"/>
    </source>
</evidence>
<feature type="domain" description="AAA+ ATPase" evidence="4">
    <location>
        <begin position="426"/>
        <end position="558"/>
    </location>
</feature>
<organism evidence="5">
    <name type="scientific">Candidatus Nitricoxidivorans perseverans</name>
    <dbReference type="NCBI Taxonomy" id="2975601"/>
    <lineage>
        <taxon>Bacteria</taxon>
        <taxon>Pseudomonadati</taxon>
        <taxon>Pseudomonadota</taxon>
        <taxon>Betaproteobacteria</taxon>
        <taxon>Nitrosomonadales</taxon>
        <taxon>Sterolibacteriaceae</taxon>
        <taxon>Candidatus Nitricoxidivorans</taxon>
    </lineage>
</organism>
<dbReference type="SUPFAM" id="SSF52540">
    <property type="entry name" value="P-loop containing nucleoside triphosphate hydrolases"/>
    <property type="match status" value="1"/>
</dbReference>
<dbReference type="SMART" id="SM00382">
    <property type="entry name" value="AAA"/>
    <property type="match status" value="1"/>
</dbReference>
<dbReference type="AlphaFoldDB" id="A0AA49IS78"/>
<dbReference type="InterPro" id="IPR027417">
    <property type="entry name" value="P-loop_NTPase"/>
</dbReference>
<dbReference type="GO" id="GO:0005524">
    <property type="term" value="F:ATP binding"/>
    <property type="evidence" value="ECO:0007669"/>
    <property type="project" value="UniProtKB-KW"/>
</dbReference>
<dbReference type="CDD" id="cd19481">
    <property type="entry name" value="RecA-like_protease"/>
    <property type="match status" value="1"/>
</dbReference>
<evidence type="ECO:0000256" key="1">
    <source>
        <dbReference type="ARBA" id="ARBA00006914"/>
    </source>
</evidence>
<proteinExistence type="inferred from homology"/>
<dbReference type="Pfam" id="PF00004">
    <property type="entry name" value="AAA"/>
    <property type="match status" value="1"/>
</dbReference>
<evidence type="ECO:0000256" key="2">
    <source>
        <dbReference type="ARBA" id="ARBA00022741"/>
    </source>
</evidence>
<dbReference type="KEGG" id="npv:OHM77_08795"/>
<evidence type="ECO:0000259" key="4">
    <source>
        <dbReference type="SMART" id="SM00382"/>
    </source>
</evidence>
<dbReference type="InterPro" id="IPR003959">
    <property type="entry name" value="ATPase_AAA_core"/>
</dbReference>
<dbReference type="EMBL" id="CP107246">
    <property type="protein sequence ID" value="WIM04797.1"/>
    <property type="molecule type" value="Genomic_DNA"/>
</dbReference>
<dbReference type="InterPro" id="IPR050221">
    <property type="entry name" value="26S_Proteasome_ATPase"/>
</dbReference>
<dbReference type="Pfam" id="PF22977">
    <property type="entry name" value="WHD"/>
    <property type="match status" value="1"/>
</dbReference>
<keyword evidence="2" id="KW-0547">Nucleotide-binding</keyword>
<dbReference type="PANTHER" id="PTHR23073">
    <property type="entry name" value="26S PROTEASOME REGULATORY SUBUNIT"/>
    <property type="match status" value="1"/>
</dbReference>
<dbReference type="Proteomes" id="UP001234916">
    <property type="component" value="Chromosome"/>
</dbReference>
<evidence type="ECO:0000313" key="5">
    <source>
        <dbReference type="EMBL" id="WIM04797.1"/>
    </source>
</evidence>
<reference evidence="5" key="1">
    <citation type="journal article" date="2023" name="Nat. Microbiol.">
        <title>Enrichment and characterization of a nitric oxide-reducing microbial community in a continuous bioreactor.</title>
        <authorList>
            <person name="Garrido-Amador P."/>
            <person name="Stortenbeker N."/>
            <person name="Wessels H.J.C.T."/>
            <person name="Speth D.R."/>
            <person name="Garcia-Heredia I."/>
            <person name="Kartal B."/>
        </authorList>
    </citation>
    <scope>NUCLEOTIDE SEQUENCE</scope>
    <source>
        <strain evidence="5">MAG1</strain>
    </source>
</reference>
<accession>A0AA49IS78</accession>
<gene>
    <name evidence="5" type="ORF">OHM77_08795</name>
</gene>
<sequence>MNAPDGIQWIEANRHALDGELAWLREFLENALVRKTDNIPEKPSDTSLALDFLCERFGLSAFERMVLLLCAGVELEASIARLCAANQEGSRAEYPTFGLALAALPDPHWSACSPQAPLRHWQLINLGDTSRLATARLSIDERILHFLLGVFAQDDRLSGLLRDLPDALPLPPSQRQQAERLHHLWSEAQGRFPLIGLYGQDLGGACAVAAHACGLLALRPLLMRAHDIPPDAGERALLARLLTRECVLMAGALVIETDNAHEAHLVPLLDRMSCPVILLGKPPAAVRQRCILMEIRKPLATEQLGLWRDALADVPGEDAAEMGGATLPSLTAHFDFSADDIAAAAKEARAETNNGAVPRTLWRICRRRARGGLESLARRIAPHATWDDLVLPAPQLAVLRDVARQVRHRATVYEQWGFAGKSERGLGISALFAGESGTGKTLAAEVLAGELGLDLYRIDLSAVVSKYIGETEKNLERLFAAAETSGAVLLFDEADALFGKRSEVKDSHDRYANIELAYLLQRMESYRGLSILTTNLKSSLDTAFLRRIRFMVQFPFPDVAQRAEIWRRIFPEALPRDELKLDQLARLHVAGGNIRNIAMNAAFLAAEDGTPLSMTHLARAARTEFSKLEKPINEAEMGGWR</sequence>